<evidence type="ECO:0000256" key="6">
    <source>
        <dbReference type="ARBA" id="ARBA00023136"/>
    </source>
</evidence>
<feature type="domain" description="Type II secretion system protein GspF" evidence="8">
    <location>
        <begin position="265"/>
        <end position="381"/>
    </location>
</feature>
<feature type="domain" description="Type II secretion system protein GspF" evidence="8">
    <location>
        <begin position="61"/>
        <end position="184"/>
    </location>
</feature>
<evidence type="ECO:0000313" key="9">
    <source>
        <dbReference type="EMBL" id="MBB6478486.1"/>
    </source>
</evidence>
<dbReference type="InterPro" id="IPR042094">
    <property type="entry name" value="T2SS_GspF_sf"/>
</dbReference>
<keyword evidence="3" id="KW-1003">Cell membrane</keyword>
<keyword evidence="6 7" id="KW-0472">Membrane</keyword>
<evidence type="ECO:0000256" key="1">
    <source>
        <dbReference type="ARBA" id="ARBA00004651"/>
    </source>
</evidence>
<comment type="subcellular location">
    <subcellularLocation>
        <location evidence="1">Cell membrane</location>
        <topology evidence="1">Multi-pass membrane protein</topology>
    </subcellularLocation>
</comment>
<dbReference type="Pfam" id="PF00482">
    <property type="entry name" value="T2SSF"/>
    <property type="match status" value="2"/>
</dbReference>
<comment type="caution">
    <text evidence="9">The sequence shown here is derived from an EMBL/GenBank/DDBJ whole genome shotgun (WGS) entry which is preliminary data.</text>
</comment>
<evidence type="ECO:0000259" key="8">
    <source>
        <dbReference type="Pfam" id="PF00482"/>
    </source>
</evidence>
<dbReference type="InterPro" id="IPR018076">
    <property type="entry name" value="T2SS_GspF_dom"/>
</dbReference>
<organism evidence="9 10">
    <name type="scientific">Spirochaeta isovalerica</name>
    <dbReference type="NCBI Taxonomy" id="150"/>
    <lineage>
        <taxon>Bacteria</taxon>
        <taxon>Pseudomonadati</taxon>
        <taxon>Spirochaetota</taxon>
        <taxon>Spirochaetia</taxon>
        <taxon>Spirochaetales</taxon>
        <taxon>Spirochaetaceae</taxon>
        <taxon>Spirochaeta</taxon>
    </lineage>
</organism>
<dbReference type="RefSeq" id="WP_184742374.1">
    <property type="nucleotide sequence ID" value="NZ_JACHGJ010000001.1"/>
</dbReference>
<evidence type="ECO:0000256" key="7">
    <source>
        <dbReference type="SAM" id="Phobius"/>
    </source>
</evidence>
<accession>A0A841R3T9</accession>
<evidence type="ECO:0000313" key="10">
    <source>
        <dbReference type="Proteomes" id="UP000587760"/>
    </source>
</evidence>
<dbReference type="AlphaFoldDB" id="A0A841R3T9"/>
<proteinExistence type="inferred from homology"/>
<keyword evidence="4 7" id="KW-0812">Transmembrane</keyword>
<dbReference type="InterPro" id="IPR003004">
    <property type="entry name" value="GspF/PilC"/>
</dbReference>
<dbReference type="Gene3D" id="1.20.81.30">
    <property type="entry name" value="Type II secretion system (T2SS), domain F"/>
    <property type="match status" value="2"/>
</dbReference>
<feature type="transmembrane region" description="Helical" evidence="7">
    <location>
        <begin position="203"/>
        <end position="226"/>
    </location>
</feature>
<feature type="transmembrane region" description="Helical" evidence="7">
    <location>
        <begin position="161"/>
        <end position="183"/>
    </location>
</feature>
<dbReference type="GO" id="GO:0005886">
    <property type="term" value="C:plasma membrane"/>
    <property type="evidence" value="ECO:0007669"/>
    <property type="project" value="UniProtKB-SubCell"/>
</dbReference>
<keyword evidence="10" id="KW-1185">Reference proteome</keyword>
<evidence type="ECO:0000256" key="4">
    <source>
        <dbReference type="ARBA" id="ARBA00022692"/>
    </source>
</evidence>
<name>A0A841R3T9_9SPIO</name>
<gene>
    <name evidence="9" type="ORF">HNR50_000119</name>
</gene>
<feature type="transmembrane region" description="Helical" evidence="7">
    <location>
        <begin position="363"/>
        <end position="386"/>
    </location>
</feature>
<keyword evidence="5 7" id="KW-1133">Transmembrane helix</keyword>
<reference evidence="9 10" key="1">
    <citation type="submission" date="2020-08" db="EMBL/GenBank/DDBJ databases">
        <title>Genomic Encyclopedia of Type Strains, Phase IV (KMG-IV): sequencing the most valuable type-strain genomes for metagenomic binning, comparative biology and taxonomic classification.</title>
        <authorList>
            <person name="Goeker M."/>
        </authorList>
    </citation>
    <scope>NUCLEOTIDE SEQUENCE [LARGE SCALE GENOMIC DNA]</scope>
    <source>
        <strain evidence="9 10">DSM 2461</strain>
    </source>
</reference>
<evidence type="ECO:0000256" key="3">
    <source>
        <dbReference type="ARBA" id="ARBA00022475"/>
    </source>
</evidence>
<comment type="similarity">
    <text evidence="2">Belongs to the GSP F family.</text>
</comment>
<dbReference type="PANTHER" id="PTHR30012:SF0">
    <property type="entry name" value="TYPE II SECRETION SYSTEM PROTEIN F-RELATED"/>
    <property type="match status" value="1"/>
</dbReference>
<evidence type="ECO:0000256" key="2">
    <source>
        <dbReference type="ARBA" id="ARBA00005745"/>
    </source>
</evidence>
<dbReference type="Proteomes" id="UP000587760">
    <property type="component" value="Unassembled WGS sequence"/>
</dbReference>
<protein>
    <submittedName>
        <fullName evidence="9">Type II secretory pathway component PulF</fullName>
    </submittedName>
</protein>
<dbReference type="PANTHER" id="PTHR30012">
    <property type="entry name" value="GENERAL SECRETION PATHWAY PROTEIN"/>
    <property type="match status" value="1"/>
</dbReference>
<dbReference type="EMBL" id="JACHGJ010000001">
    <property type="protein sequence ID" value="MBB6478486.1"/>
    <property type="molecule type" value="Genomic_DNA"/>
</dbReference>
<dbReference type="PRINTS" id="PR00812">
    <property type="entry name" value="BCTERIALGSPF"/>
</dbReference>
<sequence length="390" mass="43301">MTLYRCRVSDEKGNIREILKEAADEKSLSRILSGDNLYLISFKEEKSSSRRIFSTRIILDFTDTLALMLKSGLTVRDALKVSASAFRDKKTGRLISTLSDALNKGISLPDALDSLGSDFSPLYRGMVRIGDQTGSMDSIFVKLSGYLNDEKAMKEKIRGALIYPLMVIIVLLLFMIVIFFFIFPRLKNSFSGQSLDLVFTRFQLMMLAFLIPMTIFMILVISLIAASKTSGPARFMADKIFLRIPIAGNISLLRSCLNLTFSLEVLTSSGFPIESAIRECRAVIANSVLNEALNRIGNNIVKGMKLSDAFSREKVWPERIALWVGVGEASGDVGAVFSQLKTYFQGELDKRTSRIMVLIEPALILLMGGFMILFVILFVVPLFGIFGAGI</sequence>
<evidence type="ECO:0000256" key="5">
    <source>
        <dbReference type="ARBA" id="ARBA00022989"/>
    </source>
</evidence>